<evidence type="ECO:0000313" key="2">
    <source>
        <dbReference type="Proteomes" id="UP000534783"/>
    </source>
</evidence>
<protein>
    <recommendedName>
        <fullName evidence="3">Carboxypeptidase regulatory-like domain-containing protein</fullName>
    </recommendedName>
</protein>
<organism evidence="1 2">
    <name type="scientific">Candidatus Manganitrophus noduliformans</name>
    <dbReference type="NCBI Taxonomy" id="2606439"/>
    <lineage>
        <taxon>Bacteria</taxon>
        <taxon>Pseudomonadati</taxon>
        <taxon>Nitrospirota</taxon>
        <taxon>Nitrospiria</taxon>
        <taxon>Candidatus Troglogloeales</taxon>
        <taxon>Candidatus Manganitrophaceae</taxon>
        <taxon>Candidatus Manganitrophus</taxon>
    </lineage>
</organism>
<evidence type="ECO:0008006" key="3">
    <source>
        <dbReference type="Google" id="ProtNLM"/>
    </source>
</evidence>
<accession>A0A7X6DPQ9</accession>
<gene>
    <name evidence="1" type="ORF">MNODULE_10305</name>
</gene>
<proteinExistence type="predicted"/>
<name>A0A7X6DPQ9_9BACT</name>
<dbReference type="AlphaFoldDB" id="A0A7X6DPQ9"/>
<sequence>MRSGQIPLGFLIAAVVLVSMIGSNRAEGGGLQTEAATISGEVVFIGTGGPIVVEVSDLPRFSPRPRYSITLSQSGPYEVEVGPGAYFLRAFVDANQNRRWDVGEPIGTYPTERALIIVPLAFKRGIDILIPLKSIEEQKKRSLR</sequence>
<dbReference type="EMBL" id="VTOW01000002">
    <property type="protein sequence ID" value="NKE71127.1"/>
    <property type="molecule type" value="Genomic_DNA"/>
</dbReference>
<reference evidence="1 2" key="1">
    <citation type="journal article" date="2020" name="Nature">
        <title>Bacterial chemolithoautotrophy via manganese oxidation.</title>
        <authorList>
            <person name="Yu H."/>
            <person name="Leadbetter J.R."/>
        </authorList>
    </citation>
    <scope>NUCLEOTIDE SEQUENCE [LARGE SCALE GENOMIC DNA]</scope>
    <source>
        <strain evidence="1 2">Mn-1</strain>
    </source>
</reference>
<comment type="caution">
    <text evidence="1">The sequence shown here is derived from an EMBL/GenBank/DDBJ whole genome shotgun (WGS) entry which is preliminary data.</text>
</comment>
<evidence type="ECO:0000313" key="1">
    <source>
        <dbReference type="EMBL" id="NKE71127.1"/>
    </source>
</evidence>
<dbReference type="Proteomes" id="UP000534783">
    <property type="component" value="Unassembled WGS sequence"/>
</dbReference>
<keyword evidence="2" id="KW-1185">Reference proteome</keyword>
<dbReference type="RefSeq" id="WP_168059477.1">
    <property type="nucleotide sequence ID" value="NZ_VTOW01000002.1"/>
</dbReference>